<dbReference type="InterPro" id="IPR016040">
    <property type="entry name" value="NAD(P)-bd_dom"/>
</dbReference>
<accession>A0A4Q7YU13</accession>
<dbReference type="InterPro" id="IPR051606">
    <property type="entry name" value="Polyketide_Oxido-like"/>
</dbReference>
<dbReference type="Gene3D" id="3.40.50.720">
    <property type="entry name" value="NAD(P)-binding Rossmann-like Domain"/>
    <property type="match status" value="1"/>
</dbReference>
<dbReference type="InterPro" id="IPR036291">
    <property type="entry name" value="NAD(P)-bd_dom_sf"/>
</dbReference>
<dbReference type="GO" id="GO:0004074">
    <property type="term" value="F:biliverdin reductase [NAD(P)H] activity"/>
    <property type="evidence" value="ECO:0007669"/>
    <property type="project" value="TreeGrafter"/>
</dbReference>
<keyword evidence="3" id="KW-1185">Reference proteome</keyword>
<dbReference type="EMBL" id="SHKW01000001">
    <property type="protein sequence ID" value="RZU41060.1"/>
    <property type="molecule type" value="Genomic_DNA"/>
</dbReference>
<dbReference type="AlphaFoldDB" id="A0A4Q7YU13"/>
<evidence type="ECO:0000259" key="1">
    <source>
        <dbReference type="Pfam" id="PF13460"/>
    </source>
</evidence>
<evidence type="ECO:0000313" key="3">
    <source>
        <dbReference type="Proteomes" id="UP000292958"/>
    </source>
</evidence>
<proteinExistence type="predicted"/>
<feature type="domain" description="NAD(P)-binding" evidence="1">
    <location>
        <begin position="7"/>
        <end position="188"/>
    </location>
</feature>
<dbReference type="OrthoDB" id="9785372at2"/>
<protein>
    <submittedName>
        <fullName evidence="2">Putative NADH-flavin reductase</fullName>
    </submittedName>
</protein>
<reference evidence="2 3" key="1">
    <citation type="submission" date="2019-02" db="EMBL/GenBank/DDBJ databases">
        <title>Genomic Encyclopedia of Archaeal and Bacterial Type Strains, Phase II (KMG-II): from individual species to whole genera.</title>
        <authorList>
            <person name="Goeker M."/>
        </authorList>
    </citation>
    <scope>NUCLEOTIDE SEQUENCE [LARGE SCALE GENOMIC DNA]</scope>
    <source>
        <strain evidence="2 3">DSM 18101</strain>
    </source>
</reference>
<dbReference type="CDD" id="cd05244">
    <property type="entry name" value="BVR-B_like_SDR_a"/>
    <property type="match status" value="1"/>
</dbReference>
<dbReference type="GO" id="GO:0042602">
    <property type="term" value="F:riboflavin reductase (NADPH) activity"/>
    <property type="evidence" value="ECO:0007669"/>
    <property type="project" value="TreeGrafter"/>
</dbReference>
<dbReference type="Pfam" id="PF13460">
    <property type="entry name" value="NAD_binding_10"/>
    <property type="match status" value="1"/>
</dbReference>
<comment type="caution">
    <text evidence="2">The sequence shown here is derived from an EMBL/GenBank/DDBJ whole genome shotgun (WGS) entry which is preliminary data.</text>
</comment>
<dbReference type="RefSeq" id="WP_130419038.1">
    <property type="nucleotide sequence ID" value="NZ_SHKW01000001.1"/>
</dbReference>
<gene>
    <name evidence="2" type="ORF">BDD14_2553</name>
</gene>
<dbReference type="Proteomes" id="UP000292958">
    <property type="component" value="Unassembled WGS sequence"/>
</dbReference>
<name>A0A4Q7YU13_9BACT</name>
<organism evidence="2 3">
    <name type="scientific">Edaphobacter modestus</name>
    <dbReference type="NCBI Taxonomy" id="388466"/>
    <lineage>
        <taxon>Bacteria</taxon>
        <taxon>Pseudomonadati</taxon>
        <taxon>Acidobacteriota</taxon>
        <taxon>Terriglobia</taxon>
        <taxon>Terriglobales</taxon>
        <taxon>Acidobacteriaceae</taxon>
        <taxon>Edaphobacter</taxon>
    </lineage>
</organism>
<evidence type="ECO:0000313" key="2">
    <source>
        <dbReference type="EMBL" id="RZU41060.1"/>
    </source>
</evidence>
<sequence>MRLTILGVTGGIGRLLLPLALEQGHEVTAFARAPKKVAQTSSRLRVIGGDLFNADEMAAAIEGSDAVLSAFGPTTLRRTHLRRDFGRVLVKAMRSTGVDRFIHVSTAFLFGEGGLVFSVMSNTLFRNVTIDHRESEQEMIQSDLAWTILRPPRLLDAPATGKPRVVAGHLPKGGFSIPRADVAGFMLREAVAPQYIRQVVGLST</sequence>
<dbReference type="PANTHER" id="PTHR43355">
    <property type="entry name" value="FLAVIN REDUCTASE (NADPH)"/>
    <property type="match status" value="1"/>
</dbReference>
<dbReference type="PANTHER" id="PTHR43355:SF2">
    <property type="entry name" value="FLAVIN REDUCTASE (NADPH)"/>
    <property type="match status" value="1"/>
</dbReference>
<dbReference type="SUPFAM" id="SSF51735">
    <property type="entry name" value="NAD(P)-binding Rossmann-fold domains"/>
    <property type="match status" value="1"/>
</dbReference>